<evidence type="ECO:0000256" key="1">
    <source>
        <dbReference type="SAM" id="MobiDB-lite"/>
    </source>
</evidence>
<organism evidence="2 3">
    <name type="scientific">Nicotiana tabacum</name>
    <name type="common">Common tobacco</name>
    <dbReference type="NCBI Taxonomy" id="4097"/>
    <lineage>
        <taxon>Eukaryota</taxon>
        <taxon>Viridiplantae</taxon>
        <taxon>Streptophyta</taxon>
        <taxon>Embryophyta</taxon>
        <taxon>Tracheophyta</taxon>
        <taxon>Spermatophyta</taxon>
        <taxon>Magnoliopsida</taxon>
        <taxon>eudicotyledons</taxon>
        <taxon>Gunneridae</taxon>
        <taxon>Pentapetalae</taxon>
        <taxon>asterids</taxon>
        <taxon>lamiids</taxon>
        <taxon>Solanales</taxon>
        <taxon>Solanaceae</taxon>
        <taxon>Nicotianoideae</taxon>
        <taxon>Nicotianeae</taxon>
        <taxon>Nicotiana</taxon>
    </lineage>
</organism>
<dbReference type="PaxDb" id="4097-A0A1S4BDW7"/>
<dbReference type="PANTHER" id="PTHR33144:SF35">
    <property type="entry name" value="TRANSPOSASE, PTTA_EN_SPM, PLANT-RELATED"/>
    <property type="match status" value="1"/>
</dbReference>
<proteinExistence type="predicted"/>
<evidence type="ECO:0000313" key="2">
    <source>
        <dbReference type="Proteomes" id="UP000790787"/>
    </source>
</evidence>
<keyword evidence="2" id="KW-1185">Reference proteome</keyword>
<feature type="region of interest" description="Disordered" evidence="1">
    <location>
        <begin position="121"/>
        <end position="153"/>
    </location>
</feature>
<dbReference type="OMA" id="YYEAYAN"/>
<dbReference type="Proteomes" id="UP000790787">
    <property type="component" value="Chromosome 23"/>
</dbReference>
<dbReference type="PANTHER" id="PTHR33144">
    <property type="entry name" value="OS10G0409366 PROTEIN-RELATED"/>
    <property type="match status" value="1"/>
</dbReference>
<dbReference type="RefSeq" id="XP_016487052.1">
    <property type="nucleotide sequence ID" value="XM_016631566.2"/>
</dbReference>
<reference evidence="3" key="2">
    <citation type="submission" date="2025-08" db="UniProtKB">
        <authorList>
            <consortium name="RefSeq"/>
        </authorList>
    </citation>
    <scope>IDENTIFICATION</scope>
    <source>
        <tissue evidence="3">Leaf</tissue>
    </source>
</reference>
<protein>
    <submittedName>
        <fullName evidence="3">Uncharacterized protein LOC107807223 isoform X1</fullName>
    </submittedName>
</protein>
<dbReference type="RefSeq" id="XP_016487052.1">
    <property type="nucleotide sequence ID" value="XM_016631566.1"/>
</dbReference>
<dbReference type="GeneID" id="107807223"/>
<sequence length="168" mass="19818">MWTYTKTKYDIHDDGKEWVFQSIQNAWRRYKCWLKKNYYEAYANDELRMEKKPSYVSESEFKYLLEYRKSNKVQAEMEKIQTQKSEDDNQSVDAFATVMGSKHPGRVRLYGRGVTKIIFKQKSRKSGPSSNTTYEMMGKNGRNERDNATKDAEKVRATTENLAATNYI</sequence>
<accession>A0A1S4BDW7</accession>
<gene>
    <name evidence="3" type="primary">LOC107807223</name>
</gene>
<dbReference type="AlphaFoldDB" id="A0A1S4BDW7"/>
<dbReference type="KEGG" id="nta:107807223"/>
<evidence type="ECO:0000313" key="3">
    <source>
        <dbReference type="RefSeq" id="XP_016487052.1"/>
    </source>
</evidence>
<reference evidence="2" key="1">
    <citation type="journal article" date="2014" name="Nat. Commun.">
        <title>The tobacco genome sequence and its comparison with those of tomato and potato.</title>
        <authorList>
            <person name="Sierro N."/>
            <person name="Battey J.N."/>
            <person name="Ouadi S."/>
            <person name="Bakaher N."/>
            <person name="Bovet L."/>
            <person name="Willig A."/>
            <person name="Goepfert S."/>
            <person name="Peitsch M.C."/>
            <person name="Ivanov N.V."/>
        </authorList>
    </citation>
    <scope>NUCLEOTIDE SEQUENCE [LARGE SCALE GENOMIC DNA]</scope>
</reference>
<name>A0A1S4BDW7_TOBAC</name>
<feature type="compositionally biased region" description="Basic and acidic residues" evidence="1">
    <location>
        <begin position="141"/>
        <end position="153"/>
    </location>
</feature>